<dbReference type="AlphaFoldDB" id="R7SEZ0"/>
<keyword evidence="5" id="KW-1185">Reference proteome</keyword>
<evidence type="ECO:0000259" key="3">
    <source>
        <dbReference type="Pfam" id="PF02441"/>
    </source>
</evidence>
<dbReference type="OrthoDB" id="1532798at2759"/>
<dbReference type="KEGG" id="cput:CONPUDRAFT_67276"/>
<dbReference type="SUPFAM" id="SSF52507">
    <property type="entry name" value="Homo-oligomeric flavin-containing Cys decarboxylases, HFCD"/>
    <property type="match status" value="1"/>
</dbReference>
<dbReference type="EMBL" id="JH711591">
    <property type="protein sequence ID" value="EIW74723.1"/>
    <property type="molecule type" value="Genomic_DNA"/>
</dbReference>
<keyword evidence="1" id="KW-0173">Coenzyme A biosynthesis</keyword>
<dbReference type="PANTHER" id="PTHR14359:SF6">
    <property type="entry name" value="PHOSPHOPANTOTHENOYLCYSTEINE DECARBOXYLASE"/>
    <property type="match status" value="1"/>
</dbReference>
<gene>
    <name evidence="4" type="ORF">CONPUDRAFT_67276</name>
</gene>
<dbReference type="InterPro" id="IPR003382">
    <property type="entry name" value="Flavoprotein"/>
</dbReference>
<dbReference type="Proteomes" id="UP000053558">
    <property type="component" value="Unassembled WGS sequence"/>
</dbReference>
<dbReference type="eggNOG" id="KOG0672">
    <property type="taxonomic scope" value="Eukaryota"/>
</dbReference>
<dbReference type="Pfam" id="PF02441">
    <property type="entry name" value="Flavoprotein"/>
    <property type="match status" value="1"/>
</dbReference>
<dbReference type="GO" id="GO:0004633">
    <property type="term" value="F:phosphopantothenoylcysteine decarboxylase activity"/>
    <property type="evidence" value="ECO:0007669"/>
    <property type="project" value="TreeGrafter"/>
</dbReference>
<accession>R7SEZ0</accession>
<comment type="similarity">
    <text evidence="2">Belongs to the HFCD (homooligomeric flavin containing Cys decarboxylase) superfamily.</text>
</comment>
<dbReference type="GO" id="GO:0071513">
    <property type="term" value="C:phosphopantothenoylcysteine decarboxylase complex"/>
    <property type="evidence" value="ECO:0007669"/>
    <property type="project" value="TreeGrafter"/>
</dbReference>
<name>R7SEZ0_CONPW</name>
<proteinExistence type="inferred from homology"/>
<dbReference type="RefSeq" id="XP_007775125.1">
    <property type="nucleotide sequence ID" value="XM_007776935.1"/>
</dbReference>
<dbReference type="PANTHER" id="PTHR14359">
    <property type="entry name" value="HOMO-OLIGOMERIC FLAVIN CONTAINING CYS DECARBOXYLASE FAMILY"/>
    <property type="match status" value="1"/>
</dbReference>
<dbReference type="GO" id="GO:0015937">
    <property type="term" value="P:coenzyme A biosynthetic process"/>
    <property type="evidence" value="ECO:0007669"/>
    <property type="project" value="UniProtKB-KW"/>
</dbReference>
<dbReference type="InterPro" id="IPR036551">
    <property type="entry name" value="Flavin_trans-like"/>
</dbReference>
<reference evidence="5" key="1">
    <citation type="journal article" date="2012" name="Science">
        <title>The Paleozoic origin of enzymatic lignin decomposition reconstructed from 31 fungal genomes.</title>
        <authorList>
            <person name="Floudas D."/>
            <person name="Binder M."/>
            <person name="Riley R."/>
            <person name="Barry K."/>
            <person name="Blanchette R.A."/>
            <person name="Henrissat B."/>
            <person name="Martinez A.T."/>
            <person name="Otillar R."/>
            <person name="Spatafora J.W."/>
            <person name="Yadav J.S."/>
            <person name="Aerts A."/>
            <person name="Benoit I."/>
            <person name="Boyd A."/>
            <person name="Carlson A."/>
            <person name="Copeland A."/>
            <person name="Coutinho P.M."/>
            <person name="de Vries R.P."/>
            <person name="Ferreira P."/>
            <person name="Findley K."/>
            <person name="Foster B."/>
            <person name="Gaskell J."/>
            <person name="Glotzer D."/>
            <person name="Gorecki P."/>
            <person name="Heitman J."/>
            <person name="Hesse C."/>
            <person name="Hori C."/>
            <person name="Igarashi K."/>
            <person name="Jurgens J.A."/>
            <person name="Kallen N."/>
            <person name="Kersten P."/>
            <person name="Kohler A."/>
            <person name="Kuees U."/>
            <person name="Kumar T.K.A."/>
            <person name="Kuo A."/>
            <person name="LaButti K."/>
            <person name="Larrondo L.F."/>
            <person name="Lindquist E."/>
            <person name="Ling A."/>
            <person name="Lombard V."/>
            <person name="Lucas S."/>
            <person name="Lundell T."/>
            <person name="Martin R."/>
            <person name="McLaughlin D.J."/>
            <person name="Morgenstern I."/>
            <person name="Morin E."/>
            <person name="Murat C."/>
            <person name="Nagy L.G."/>
            <person name="Nolan M."/>
            <person name="Ohm R.A."/>
            <person name="Patyshakuliyeva A."/>
            <person name="Rokas A."/>
            <person name="Ruiz-Duenas F.J."/>
            <person name="Sabat G."/>
            <person name="Salamov A."/>
            <person name="Samejima M."/>
            <person name="Schmutz J."/>
            <person name="Slot J.C."/>
            <person name="St John F."/>
            <person name="Stenlid J."/>
            <person name="Sun H."/>
            <person name="Sun S."/>
            <person name="Syed K."/>
            <person name="Tsang A."/>
            <person name="Wiebenga A."/>
            <person name="Young D."/>
            <person name="Pisabarro A."/>
            <person name="Eastwood D.C."/>
            <person name="Martin F."/>
            <person name="Cullen D."/>
            <person name="Grigoriev I.V."/>
            <person name="Hibbett D.S."/>
        </authorList>
    </citation>
    <scope>NUCLEOTIDE SEQUENCE [LARGE SCALE GENOMIC DNA]</scope>
    <source>
        <strain evidence="5">RWD-64-598 SS2</strain>
    </source>
</reference>
<dbReference type="OMA" id="DQWGWSE"/>
<sequence>MSQHFIAENERSPDHNHILLITTGSVASVKAPLIVAELLKCQNVKVEVVATRPSLAFYKPEDIYALGTRVWTDQDEWTGGYELGDPILHIELRRWADLVLVAPCSANTLSKIAHGACDNLATSLMRALAPTTPTYIFPAMNTLMYEHPLTAEHLRVVREVVKYEVVGPIGKLLACGDIGMGAMTEWKDIVQIAVDRLKLVRKEDGGETG</sequence>
<dbReference type="GO" id="GO:0010181">
    <property type="term" value="F:FMN binding"/>
    <property type="evidence" value="ECO:0007669"/>
    <property type="project" value="TreeGrafter"/>
</dbReference>
<dbReference type="Gene3D" id="3.40.50.1950">
    <property type="entry name" value="Flavin prenyltransferase-like"/>
    <property type="match status" value="1"/>
</dbReference>
<protein>
    <submittedName>
        <fullName evidence="4">Flavo protein</fullName>
    </submittedName>
</protein>
<evidence type="ECO:0000256" key="1">
    <source>
        <dbReference type="ARBA" id="ARBA00022993"/>
    </source>
</evidence>
<feature type="domain" description="Flavoprotein" evidence="3">
    <location>
        <begin position="17"/>
        <end position="196"/>
    </location>
</feature>
<evidence type="ECO:0000256" key="2">
    <source>
        <dbReference type="ARBA" id="ARBA00038350"/>
    </source>
</evidence>
<organism evidence="4 5">
    <name type="scientific">Coniophora puteana (strain RWD-64-598)</name>
    <name type="common">Brown rot fungus</name>
    <dbReference type="NCBI Taxonomy" id="741705"/>
    <lineage>
        <taxon>Eukaryota</taxon>
        <taxon>Fungi</taxon>
        <taxon>Dikarya</taxon>
        <taxon>Basidiomycota</taxon>
        <taxon>Agaricomycotina</taxon>
        <taxon>Agaricomycetes</taxon>
        <taxon>Agaricomycetidae</taxon>
        <taxon>Boletales</taxon>
        <taxon>Coniophorineae</taxon>
        <taxon>Coniophoraceae</taxon>
        <taxon>Coniophora</taxon>
    </lineage>
</organism>
<evidence type="ECO:0000313" key="5">
    <source>
        <dbReference type="Proteomes" id="UP000053558"/>
    </source>
</evidence>
<dbReference type="GeneID" id="19208558"/>
<evidence type="ECO:0000313" key="4">
    <source>
        <dbReference type="EMBL" id="EIW74723.1"/>
    </source>
</evidence>